<reference evidence="4 5" key="1">
    <citation type="submission" date="2022-04" db="EMBL/GenBank/DDBJ databases">
        <title>Streptomyces sp. nov. LCR6-01 isolated from Lichen of Dirinaria sp.</title>
        <authorList>
            <person name="Kanchanasin P."/>
            <person name="Tanasupawat S."/>
            <person name="Phongsopitanun W."/>
        </authorList>
    </citation>
    <scope>NUCLEOTIDE SEQUENCE [LARGE SCALE GENOMIC DNA]</scope>
    <source>
        <strain evidence="4 5">LCR6-01</strain>
    </source>
</reference>
<dbReference type="Proteomes" id="UP001522868">
    <property type="component" value="Unassembled WGS sequence"/>
</dbReference>
<feature type="compositionally biased region" description="Low complexity" evidence="3">
    <location>
        <begin position="294"/>
        <end position="324"/>
    </location>
</feature>
<keyword evidence="5" id="KW-1185">Reference proteome</keyword>
<feature type="compositionally biased region" description="Polar residues" evidence="3">
    <location>
        <begin position="1"/>
        <end position="10"/>
    </location>
</feature>
<keyword evidence="1" id="KW-0808">Transferase</keyword>
<dbReference type="SUPFAM" id="SSF56104">
    <property type="entry name" value="SAICAR synthase-like"/>
    <property type="match status" value="1"/>
</dbReference>
<dbReference type="Pfam" id="PF03770">
    <property type="entry name" value="IPK"/>
    <property type="match status" value="1"/>
</dbReference>
<accession>A0ABT0IAW5</accession>
<keyword evidence="2 4" id="KW-0418">Kinase</keyword>
<evidence type="ECO:0000313" key="5">
    <source>
        <dbReference type="Proteomes" id="UP001522868"/>
    </source>
</evidence>
<dbReference type="GO" id="GO:0016301">
    <property type="term" value="F:kinase activity"/>
    <property type="evidence" value="ECO:0007669"/>
    <property type="project" value="UniProtKB-KW"/>
</dbReference>
<dbReference type="InterPro" id="IPR038286">
    <property type="entry name" value="IPK_sf"/>
</dbReference>
<name>A0ABT0IAW5_9ACTN</name>
<evidence type="ECO:0000256" key="2">
    <source>
        <dbReference type="ARBA" id="ARBA00022777"/>
    </source>
</evidence>
<evidence type="ECO:0000256" key="1">
    <source>
        <dbReference type="ARBA" id="ARBA00022679"/>
    </source>
</evidence>
<organism evidence="4 5">
    <name type="scientific">Streptomyces lichenis</name>
    <dbReference type="NCBI Taxonomy" id="2306967"/>
    <lineage>
        <taxon>Bacteria</taxon>
        <taxon>Bacillati</taxon>
        <taxon>Actinomycetota</taxon>
        <taxon>Actinomycetes</taxon>
        <taxon>Kitasatosporales</taxon>
        <taxon>Streptomycetaceae</taxon>
        <taxon>Streptomyces</taxon>
    </lineage>
</organism>
<comment type="caution">
    <text evidence="4">The sequence shown here is derived from an EMBL/GenBank/DDBJ whole genome shotgun (WGS) entry which is preliminary data.</text>
</comment>
<feature type="region of interest" description="Disordered" evidence="3">
    <location>
        <begin position="1"/>
        <end position="39"/>
    </location>
</feature>
<feature type="region of interest" description="Disordered" evidence="3">
    <location>
        <begin position="294"/>
        <end position="331"/>
    </location>
</feature>
<dbReference type="InterPro" id="IPR005522">
    <property type="entry name" value="IPK"/>
</dbReference>
<dbReference type="PANTHER" id="PTHR12400:SF21">
    <property type="entry name" value="KINASE"/>
    <property type="match status" value="1"/>
</dbReference>
<dbReference type="PANTHER" id="PTHR12400">
    <property type="entry name" value="INOSITOL POLYPHOSPHATE KINASE"/>
    <property type="match status" value="1"/>
</dbReference>
<dbReference type="Gene3D" id="3.30.470.160">
    <property type="entry name" value="Inositol polyphosphate kinase"/>
    <property type="match status" value="1"/>
</dbReference>
<proteinExistence type="predicted"/>
<evidence type="ECO:0000313" key="4">
    <source>
        <dbReference type="EMBL" id="MCK8678437.1"/>
    </source>
</evidence>
<dbReference type="EMBL" id="JALPTH010000011">
    <property type="protein sequence ID" value="MCK8678437.1"/>
    <property type="molecule type" value="Genomic_DNA"/>
</dbReference>
<dbReference type="RefSeq" id="WP_248634083.1">
    <property type="nucleotide sequence ID" value="NZ_JALPTH010000011.1"/>
</dbReference>
<gene>
    <name evidence="4" type="ORF">M1O15_13730</name>
</gene>
<sequence>MSTPTETPHQSDVPPAEPNVNQGGHGGIRPLGEARQILAKPAPYDSVENEFYRRVRQGDYPGIEQVVPASYTAAQVRDILGGELSPTESAGLDDRTSVYIENITSGLDPVKTLDTKIGSSTTSFRENLAQQGKSFVGAGWKYMTFVFTDRATGSSDRGWRVVAGSDAAGNRLTDGRHSRQILRDFSDKPEVWEQLISKMEAIRDAAKASHLGFIASSVFSVHGTEDGKTKVDAKLIDFAHVIDARKPFGSPSPGTGGAGSAPDLTRAGADYRERFISGMDQLIGEANTILKAKAARTAPAATSTQTRSPASPSAVVGAAVVTPAQDARPTR</sequence>
<evidence type="ECO:0000256" key="3">
    <source>
        <dbReference type="SAM" id="MobiDB-lite"/>
    </source>
</evidence>
<protein>
    <submittedName>
        <fullName evidence="4">Inositol polyphosphate kinase family protein</fullName>
    </submittedName>
</protein>